<dbReference type="InterPro" id="IPR058281">
    <property type="entry name" value="DUF7975"/>
</dbReference>
<evidence type="ECO:0000313" key="2">
    <source>
        <dbReference type="EMBL" id="SEN05161.1"/>
    </source>
</evidence>
<dbReference type="RefSeq" id="WP_092656796.1">
    <property type="nucleotide sequence ID" value="NZ_FOCX01000001.1"/>
</dbReference>
<organism evidence="2 3">
    <name type="scientific">Halorientalis persicus</name>
    <dbReference type="NCBI Taxonomy" id="1367881"/>
    <lineage>
        <taxon>Archaea</taxon>
        <taxon>Methanobacteriati</taxon>
        <taxon>Methanobacteriota</taxon>
        <taxon>Stenosarchaea group</taxon>
        <taxon>Halobacteria</taxon>
        <taxon>Halobacteriales</taxon>
        <taxon>Haloarculaceae</taxon>
        <taxon>Halorientalis</taxon>
    </lineage>
</organism>
<protein>
    <recommendedName>
        <fullName evidence="1">DUF7975 domain-containing protein</fullName>
    </recommendedName>
</protein>
<accession>A0A1H8DCR8</accession>
<evidence type="ECO:0000313" key="3">
    <source>
        <dbReference type="Proteomes" id="UP000198775"/>
    </source>
</evidence>
<dbReference type="Proteomes" id="UP000198775">
    <property type="component" value="Unassembled WGS sequence"/>
</dbReference>
<dbReference type="Pfam" id="PF25930">
    <property type="entry name" value="DUF7975"/>
    <property type="match status" value="1"/>
</dbReference>
<dbReference type="OrthoDB" id="193911at2157"/>
<gene>
    <name evidence="2" type="ORF">SAMN05216388_1001251</name>
</gene>
<dbReference type="AlphaFoldDB" id="A0A1H8DCR8"/>
<sequence length="122" mass="13588">MTADGERAIERRTRIAEAITAHRRAGSQSPVLVAVAADDPPYVEYCDREIVVRVDDAQRDRLDALLAEFPVFKIAQPATRKAPDGEVHVSAIADPKHAADFLDTLFLDVFDRPDDYDLRIEG</sequence>
<name>A0A1H8DCR8_9EURY</name>
<reference evidence="3" key="1">
    <citation type="submission" date="2016-10" db="EMBL/GenBank/DDBJ databases">
        <authorList>
            <person name="Varghese N."/>
            <person name="Submissions S."/>
        </authorList>
    </citation>
    <scope>NUCLEOTIDE SEQUENCE [LARGE SCALE GENOMIC DNA]</scope>
    <source>
        <strain evidence="3">IBRC-M 10043</strain>
    </source>
</reference>
<dbReference type="EMBL" id="FOCX01000001">
    <property type="protein sequence ID" value="SEN05161.1"/>
    <property type="molecule type" value="Genomic_DNA"/>
</dbReference>
<keyword evidence="3" id="KW-1185">Reference proteome</keyword>
<feature type="domain" description="DUF7975" evidence="1">
    <location>
        <begin position="1"/>
        <end position="120"/>
    </location>
</feature>
<proteinExistence type="predicted"/>
<evidence type="ECO:0000259" key="1">
    <source>
        <dbReference type="Pfam" id="PF25930"/>
    </source>
</evidence>